<evidence type="ECO:0000256" key="3">
    <source>
        <dbReference type="ARBA" id="ARBA00023125"/>
    </source>
</evidence>
<dbReference type="PANTHER" id="PTHR12081">
    <property type="entry name" value="TRANSCRIPTION FACTOR E2F"/>
    <property type="match status" value="1"/>
</dbReference>
<keyword evidence="5" id="KW-0131">Cell cycle</keyword>
<name>A0AA87ZZ01_FICCA</name>
<dbReference type="InterPro" id="IPR036388">
    <property type="entry name" value="WH-like_DNA-bd_sf"/>
</dbReference>
<gene>
    <name evidence="9" type="ORF">TIFTF001_011634</name>
</gene>
<dbReference type="SUPFAM" id="SSF46785">
    <property type="entry name" value="Winged helix' DNA-binding domain"/>
    <property type="match status" value="1"/>
</dbReference>
<evidence type="ECO:0000256" key="1">
    <source>
        <dbReference type="ARBA" id="ARBA00010940"/>
    </source>
</evidence>
<feature type="domain" description="E2F/DP family winged-helix DNA-binding" evidence="8">
    <location>
        <begin position="8"/>
        <end position="84"/>
    </location>
</feature>
<dbReference type="Pfam" id="PF02319">
    <property type="entry name" value="WHD_E2F_TDP"/>
    <property type="match status" value="1"/>
</dbReference>
<keyword evidence="6" id="KW-0539">Nucleus</keyword>
<dbReference type="Gene3D" id="1.10.10.10">
    <property type="entry name" value="Winged helix-like DNA-binding domain superfamily/Winged helix DNA-binding domain"/>
    <property type="match status" value="1"/>
</dbReference>
<feature type="region of interest" description="Disordered" evidence="7">
    <location>
        <begin position="92"/>
        <end position="121"/>
    </location>
</feature>
<dbReference type="InterPro" id="IPR036390">
    <property type="entry name" value="WH_DNA-bd_sf"/>
</dbReference>
<dbReference type="PANTHER" id="PTHR12081:SF7">
    <property type="entry name" value="TRANSCRIPTION FACTOR EFL-3"/>
    <property type="match status" value="1"/>
</dbReference>
<comment type="subcellular location">
    <subcellularLocation>
        <location evidence="6">Nucleus</location>
    </subcellularLocation>
</comment>
<reference evidence="9" key="1">
    <citation type="submission" date="2023-07" db="EMBL/GenBank/DDBJ databases">
        <title>draft genome sequence of fig (Ficus carica).</title>
        <authorList>
            <person name="Takahashi T."/>
            <person name="Nishimura K."/>
        </authorList>
    </citation>
    <scope>NUCLEOTIDE SEQUENCE</scope>
</reference>
<accession>A0AA87ZZ01</accession>
<evidence type="ECO:0000256" key="5">
    <source>
        <dbReference type="ARBA" id="ARBA00023306"/>
    </source>
</evidence>
<dbReference type="Proteomes" id="UP001187192">
    <property type="component" value="Unassembled WGS sequence"/>
</dbReference>
<dbReference type="InterPro" id="IPR015633">
    <property type="entry name" value="E2F"/>
</dbReference>
<evidence type="ECO:0000256" key="2">
    <source>
        <dbReference type="ARBA" id="ARBA00023015"/>
    </source>
</evidence>
<comment type="similarity">
    <text evidence="1 6">Belongs to the E2F/DP family.</text>
</comment>
<evidence type="ECO:0000256" key="7">
    <source>
        <dbReference type="SAM" id="MobiDB-lite"/>
    </source>
</evidence>
<keyword evidence="10" id="KW-1185">Reference proteome</keyword>
<keyword evidence="2 6" id="KW-0805">Transcription regulation</keyword>
<comment type="caution">
    <text evidence="9">The sequence shown here is derived from an EMBL/GenBank/DDBJ whole genome shotgun (WGS) entry which is preliminary data.</text>
</comment>
<dbReference type="SMART" id="SM01372">
    <property type="entry name" value="E2F_TDP"/>
    <property type="match status" value="1"/>
</dbReference>
<proteinExistence type="inferred from homology"/>
<keyword evidence="4 6" id="KW-0804">Transcription</keyword>
<evidence type="ECO:0000256" key="4">
    <source>
        <dbReference type="ARBA" id="ARBA00023163"/>
    </source>
</evidence>
<dbReference type="GO" id="GO:0000981">
    <property type="term" value="F:DNA-binding transcription factor activity, RNA polymerase II-specific"/>
    <property type="evidence" value="ECO:0007669"/>
    <property type="project" value="TreeGrafter"/>
</dbReference>
<dbReference type="EMBL" id="BTGU01000014">
    <property type="protein sequence ID" value="GMN42425.1"/>
    <property type="molecule type" value="Genomic_DNA"/>
</dbReference>
<organism evidence="9 10">
    <name type="scientific">Ficus carica</name>
    <name type="common">Common fig</name>
    <dbReference type="NCBI Taxonomy" id="3494"/>
    <lineage>
        <taxon>Eukaryota</taxon>
        <taxon>Viridiplantae</taxon>
        <taxon>Streptophyta</taxon>
        <taxon>Embryophyta</taxon>
        <taxon>Tracheophyta</taxon>
        <taxon>Spermatophyta</taxon>
        <taxon>Magnoliopsida</taxon>
        <taxon>eudicotyledons</taxon>
        <taxon>Gunneridae</taxon>
        <taxon>Pentapetalae</taxon>
        <taxon>rosids</taxon>
        <taxon>fabids</taxon>
        <taxon>Rosales</taxon>
        <taxon>Moraceae</taxon>
        <taxon>Ficeae</taxon>
        <taxon>Ficus</taxon>
    </lineage>
</organism>
<dbReference type="InterPro" id="IPR003316">
    <property type="entry name" value="E2F_WHTH_DNA-bd_dom"/>
</dbReference>
<evidence type="ECO:0000313" key="9">
    <source>
        <dbReference type="EMBL" id="GMN42425.1"/>
    </source>
</evidence>
<protein>
    <recommendedName>
        <fullName evidence="8">E2F/DP family winged-helix DNA-binding domain-containing protein</fullName>
    </recommendedName>
</protein>
<evidence type="ECO:0000259" key="8">
    <source>
        <dbReference type="SMART" id="SM01372"/>
    </source>
</evidence>
<dbReference type="AlphaFoldDB" id="A0AA87ZZ01"/>
<keyword evidence="3 6" id="KW-0238">DNA-binding</keyword>
<evidence type="ECO:0000313" key="10">
    <source>
        <dbReference type="Proteomes" id="UP001187192"/>
    </source>
</evidence>
<dbReference type="GO" id="GO:0000978">
    <property type="term" value="F:RNA polymerase II cis-regulatory region sequence-specific DNA binding"/>
    <property type="evidence" value="ECO:0007669"/>
    <property type="project" value="InterPro"/>
</dbReference>
<evidence type="ECO:0000256" key="6">
    <source>
        <dbReference type="RuleBase" id="RU003796"/>
    </source>
</evidence>
<sequence length="235" mass="26687">MSSLVSREPDSRLSSYCRKEKSLGVDLILLENAAKALPGDADDATVLRTKVRRLYDIANVLSSMNLIEKIRHPDSGKPAYRWLGWRGKANDKTGAASDVNEPRKRGFGTDITNHGNKRKREVTEVDCKSSLERSGQMHDRLIEPEHESDSEEVKEYSKHLSKGIEFGPFAPISVAKVEDAANKRARQVGDWETLASTYRPQYRNQALCDLFAHYMEAWKTWFVDAVGKQQMQQIF</sequence>
<dbReference type="GO" id="GO:0090575">
    <property type="term" value="C:RNA polymerase II transcription regulator complex"/>
    <property type="evidence" value="ECO:0007669"/>
    <property type="project" value="TreeGrafter"/>
</dbReference>